<protein>
    <submittedName>
        <fullName evidence="1">Uncharacterized protein</fullName>
    </submittedName>
</protein>
<proteinExistence type="predicted"/>
<evidence type="ECO:0000313" key="1">
    <source>
        <dbReference type="EMBL" id="STH74740.1"/>
    </source>
</evidence>
<accession>A0A376P8B8</accession>
<organism evidence="1 2">
    <name type="scientific">Escherichia coli</name>
    <dbReference type="NCBI Taxonomy" id="562"/>
    <lineage>
        <taxon>Bacteria</taxon>
        <taxon>Pseudomonadati</taxon>
        <taxon>Pseudomonadota</taxon>
        <taxon>Gammaproteobacteria</taxon>
        <taxon>Enterobacterales</taxon>
        <taxon>Enterobacteriaceae</taxon>
        <taxon>Escherichia</taxon>
    </lineage>
</organism>
<dbReference type="EMBL" id="UGBT01000002">
    <property type="protein sequence ID" value="STH74740.1"/>
    <property type="molecule type" value="Genomic_DNA"/>
</dbReference>
<dbReference type="Proteomes" id="UP000254428">
    <property type="component" value="Unassembled WGS sequence"/>
</dbReference>
<reference evidence="1 2" key="1">
    <citation type="submission" date="2018-06" db="EMBL/GenBank/DDBJ databases">
        <authorList>
            <consortium name="Pathogen Informatics"/>
            <person name="Doyle S."/>
        </authorList>
    </citation>
    <scope>NUCLEOTIDE SEQUENCE [LARGE SCALE GENOMIC DNA]</scope>
    <source>
        <strain evidence="1 2">NCTC11341</strain>
    </source>
</reference>
<sequence>MVTCGIFFTTGPSPPAPLEKQQFSHFTDTSPPLRSARRVRNFASDSCDWSMCGILIPASDGATLASSLLREAIASTIAPSVVSCHEPSRRELSVPRKSALRARMVTTSGAPPVFNLINGKFPFAYQGKTFPADIHRQDSATNR</sequence>
<dbReference type="AlphaFoldDB" id="A0A376P8B8"/>
<gene>
    <name evidence="1" type="ORF">NCTC11341_06503</name>
</gene>
<evidence type="ECO:0000313" key="2">
    <source>
        <dbReference type="Proteomes" id="UP000254428"/>
    </source>
</evidence>
<name>A0A376P8B8_ECOLX</name>